<keyword evidence="7" id="KW-1185">Reference proteome</keyword>
<dbReference type="RefSeq" id="WP_152371234.1">
    <property type="nucleotide sequence ID" value="NZ_CP023693.1"/>
</dbReference>
<dbReference type="PRINTS" id="PR01590">
    <property type="entry name" value="HTHFIS"/>
</dbReference>
<dbReference type="PROSITE" id="PS50045">
    <property type="entry name" value="SIGMA54_INTERACT_4"/>
    <property type="match status" value="1"/>
</dbReference>
<dbReference type="InterPro" id="IPR002197">
    <property type="entry name" value="HTH_Fis"/>
</dbReference>
<keyword evidence="2" id="KW-0067">ATP-binding</keyword>
<dbReference type="GeneID" id="95458177"/>
<feature type="domain" description="Sigma-54 factor interaction" evidence="5">
    <location>
        <begin position="398"/>
        <end position="454"/>
    </location>
</feature>
<dbReference type="InterPro" id="IPR002078">
    <property type="entry name" value="Sigma_54_int"/>
</dbReference>
<dbReference type="SUPFAM" id="SSF46689">
    <property type="entry name" value="Homeodomain-like"/>
    <property type="match status" value="1"/>
</dbReference>
<dbReference type="InterPro" id="IPR009057">
    <property type="entry name" value="Homeodomain-like_sf"/>
</dbReference>
<name>A0ABX6BL94_9ACTN</name>
<evidence type="ECO:0000313" key="6">
    <source>
        <dbReference type="EMBL" id="QEV36039.1"/>
    </source>
</evidence>
<dbReference type="Proteomes" id="UP000326029">
    <property type="component" value="Chromosome"/>
</dbReference>
<dbReference type="InterPro" id="IPR058031">
    <property type="entry name" value="AAA_lid_NorR"/>
</dbReference>
<proteinExistence type="predicted"/>
<dbReference type="Gene3D" id="1.10.10.60">
    <property type="entry name" value="Homeodomain-like"/>
    <property type="match status" value="1"/>
</dbReference>
<sequence length="523" mass="56180">MRPKTESSWVRSRLYGCPIVEPPPSTPAGTALDGPLIRAARPVLEQVGRELDGAPAVLVLGDASASVIDIQYADRAVGRMMRDAGIAVGTRVGEERLGTNALATPAVTGRDVLLRGHEHSVAAFSPFVCYGHPVVHPVTHRLEGVFSISYRTENEHPLLRPLGRRVALDIQDRLRLDADHAQQHLLAAFQTAARRRGHAVMAIGQGLVLSTPSALDLLQPADQSAVRAWAETTGPPDETARRLTLASGRTVLLQRSRPAGIDGVLIHIAPEQNVPRGDADRPLGAARPLLIVGEPGSGRTTEARRAAGIGASTLDASDVVDQGEQVWARAAERLLGSPGAAVVVENLPYLSERLVALLARFLRGTPREVVLTTTPGDHLESTHAPIVAVCAARRDLVPLRHRRHEIAPLAARMLADIVGTGRVRLTNETVRILAEQPWHGNLAELSEVVQALADIRSVGDITPSDLPFSHRNAPQPSSPFHKAEREIILTAIEAAGGNKLQAARALGVSRSTLYNRMRALRIY</sequence>
<accession>A0ABX6BL94</accession>
<organism evidence="6 7">
    <name type="scientific">Streptomyces cinereoruber</name>
    <dbReference type="NCBI Taxonomy" id="67260"/>
    <lineage>
        <taxon>Bacteria</taxon>
        <taxon>Bacillati</taxon>
        <taxon>Actinomycetota</taxon>
        <taxon>Actinomycetes</taxon>
        <taxon>Kitasatosporales</taxon>
        <taxon>Streptomycetaceae</taxon>
        <taxon>Streptomyces</taxon>
    </lineage>
</organism>
<evidence type="ECO:0000259" key="5">
    <source>
        <dbReference type="PROSITE" id="PS50045"/>
    </source>
</evidence>
<gene>
    <name evidence="6" type="ORF">CP977_30920</name>
</gene>
<dbReference type="Pfam" id="PF25601">
    <property type="entry name" value="AAA_lid_14"/>
    <property type="match status" value="1"/>
</dbReference>
<dbReference type="PANTHER" id="PTHR32071">
    <property type="entry name" value="TRANSCRIPTIONAL REGULATORY PROTEIN"/>
    <property type="match status" value="1"/>
</dbReference>
<keyword evidence="3" id="KW-0805">Transcription regulation</keyword>
<evidence type="ECO:0000256" key="4">
    <source>
        <dbReference type="ARBA" id="ARBA00023163"/>
    </source>
</evidence>
<evidence type="ECO:0000256" key="2">
    <source>
        <dbReference type="ARBA" id="ARBA00022840"/>
    </source>
</evidence>
<dbReference type="InterPro" id="IPR027417">
    <property type="entry name" value="P-loop_NTPase"/>
</dbReference>
<keyword evidence="1" id="KW-0547">Nucleotide-binding</keyword>
<keyword evidence="4" id="KW-0804">Transcription</keyword>
<protein>
    <submittedName>
        <fullName evidence="6">Transcriptional regulator</fullName>
    </submittedName>
</protein>
<dbReference type="Gene3D" id="3.30.450.40">
    <property type="match status" value="1"/>
</dbReference>
<evidence type="ECO:0000313" key="7">
    <source>
        <dbReference type="Proteomes" id="UP000326029"/>
    </source>
</evidence>
<dbReference type="Gene3D" id="1.10.8.60">
    <property type="match status" value="1"/>
</dbReference>
<evidence type="ECO:0000256" key="3">
    <source>
        <dbReference type="ARBA" id="ARBA00023015"/>
    </source>
</evidence>
<dbReference type="SUPFAM" id="SSF52540">
    <property type="entry name" value="P-loop containing nucleoside triphosphate hydrolases"/>
    <property type="match status" value="1"/>
</dbReference>
<dbReference type="EMBL" id="CP023693">
    <property type="protein sequence ID" value="QEV36039.1"/>
    <property type="molecule type" value="Genomic_DNA"/>
</dbReference>
<evidence type="ECO:0000256" key="1">
    <source>
        <dbReference type="ARBA" id="ARBA00022741"/>
    </source>
</evidence>
<reference evidence="6 7" key="1">
    <citation type="submission" date="2017-09" db="EMBL/GenBank/DDBJ databases">
        <authorList>
            <person name="Lee N."/>
            <person name="Cho B.-K."/>
        </authorList>
    </citation>
    <scope>NUCLEOTIDE SEQUENCE [LARGE SCALE GENOMIC DNA]</scope>
    <source>
        <strain evidence="6 7">ATCC 19740</strain>
    </source>
</reference>
<dbReference type="Pfam" id="PF02954">
    <property type="entry name" value="HTH_8"/>
    <property type="match status" value="1"/>
</dbReference>
<dbReference type="InterPro" id="IPR029016">
    <property type="entry name" value="GAF-like_dom_sf"/>
</dbReference>